<reference evidence="1 2" key="1">
    <citation type="journal article" date="2015" name="Genome Biol. Evol.">
        <title>Comparative Genomics of a Bacterivorous Green Alga Reveals Evolutionary Causalities and Consequences of Phago-Mixotrophic Mode of Nutrition.</title>
        <authorList>
            <person name="Burns J.A."/>
            <person name="Paasch A."/>
            <person name="Narechania A."/>
            <person name="Kim E."/>
        </authorList>
    </citation>
    <scope>NUCLEOTIDE SEQUENCE [LARGE SCALE GENOMIC DNA]</scope>
    <source>
        <strain evidence="1 2">PLY_AMNH</strain>
    </source>
</reference>
<organism evidence="1 2">
    <name type="scientific">Cymbomonas tetramitiformis</name>
    <dbReference type="NCBI Taxonomy" id="36881"/>
    <lineage>
        <taxon>Eukaryota</taxon>
        <taxon>Viridiplantae</taxon>
        <taxon>Chlorophyta</taxon>
        <taxon>Pyramimonadophyceae</taxon>
        <taxon>Pyramimonadales</taxon>
        <taxon>Pyramimonadaceae</taxon>
        <taxon>Cymbomonas</taxon>
    </lineage>
</organism>
<dbReference type="Proteomes" id="UP001190700">
    <property type="component" value="Unassembled WGS sequence"/>
</dbReference>
<gene>
    <name evidence="1" type="ORF">CYMTET_40584</name>
</gene>
<dbReference type="AlphaFoldDB" id="A0AAE0CA00"/>
<protein>
    <submittedName>
        <fullName evidence="1">Uncharacterized protein</fullName>
    </submittedName>
</protein>
<keyword evidence="2" id="KW-1185">Reference proteome</keyword>
<proteinExistence type="predicted"/>
<sequence>MGRLAMAALVEEGGTHSVRSLPEPQAPVVNTRASEVSVEGGLQASATVALGNTHQMRGFPVMTPEEFKQEAHAAPAEAANPLERKVHLLASLLKSSRQAFNQIVATLSVEGRVSTPKEMETLLALADVDKLSPPVEAAFAEDHHPADEQYVDMEDEEECPLDELPMGILYHPQRMVASAAVKHMVESDGIRDFGVKDQISAGSIGEEAYELLKEHMLSGLTDHQKQQMAQVQPVCKLLNSRLAEGMALVAVGGLLMLYKAILMDTGANCNLIPIRTVRRLGLTIFEAETGARVASEV</sequence>
<evidence type="ECO:0000313" key="1">
    <source>
        <dbReference type="EMBL" id="KAK3250017.1"/>
    </source>
</evidence>
<comment type="caution">
    <text evidence="1">The sequence shown here is derived from an EMBL/GenBank/DDBJ whole genome shotgun (WGS) entry which is preliminary data.</text>
</comment>
<evidence type="ECO:0000313" key="2">
    <source>
        <dbReference type="Proteomes" id="UP001190700"/>
    </source>
</evidence>
<dbReference type="EMBL" id="LGRX02026958">
    <property type="protein sequence ID" value="KAK3250017.1"/>
    <property type="molecule type" value="Genomic_DNA"/>
</dbReference>
<accession>A0AAE0CA00</accession>
<name>A0AAE0CA00_9CHLO</name>